<evidence type="ECO:0000313" key="2">
    <source>
        <dbReference type="Proteomes" id="UP000277214"/>
    </source>
</evidence>
<dbReference type="AlphaFoldDB" id="A0A3S4F805"/>
<dbReference type="EMBL" id="LR134149">
    <property type="protein sequence ID" value="VEA39910.1"/>
    <property type="molecule type" value="Genomic_DNA"/>
</dbReference>
<protein>
    <submittedName>
        <fullName evidence="1">Uncharacterized protein</fullName>
    </submittedName>
</protein>
<sequence>MSLKTRPIGGALMSLVGDIFSKCALIDVIIRTHIFNNIIIMSLQHFSFQRMEENIIFDC</sequence>
<evidence type="ECO:0000313" key="1">
    <source>
        <dbReference type="EMBL" id="VEA39910.1"/>
    </source>
</evidence>
<name>A0A3S4F805_SALET</name>
<organism evidence="1 2">
    <name type="scientific">Salmonella enterica I</name>
    <dbReference type="NCBI Taxonomy" id="59201"/>
    <lineage>
        <taxon>Bacteria</taxon>
        <taxon>Pseudomonadati</taxon>
        <taxon>Pseudomonadota</taxon>
        <taxon>Gammaproteobacteria</taxon>
        <taxon>Enterobacterales</taxon>
        <taxon>Enterobacteriaceae</taxon>
        <taxon>Salmonella</taxon>
    </lineage>
</organism>
<gene>
    <name evidence="1" type="ORF">NCTC8272_03296</name>
</gene>
<dbReference type="Proteomes" id="UP000277214">
    <property type="component" value="Chromosome 1"/>
</dbReference>
<accession>A0A3S4F805</accession>
<proteinExistence type="predicted"/>
<reference evidence="1 2" key="1">
    <citation type="submission" date="2018-12" db="EMBL/GenBank/DDBJ databases">
        <authorList>
            <consortium name="Pathogen Informatics"/>
        </authorList>
    </citation>
    <scope>NUCLEOTIDE SEQUENCE [LARGE SCALE GENOMIC DNA]</scope>
    <source>
        <strain evidence="1 2">NCTC8272</strain>
    </source>
</reference>